<protein>
    <recommendedName>
        <fullName evidence="1">Dermonecrotic toxin N-terminal domain-containing protein</fullName>
    </recommendedName>
</protein>
<accession>A0A6I3W6I5</accession>
<dbReference type="Pfam" id="PF20178">
    <property type="entry name" value="ToxA_N"/>
    <property type="match status" value="1"/>
</dbReference>
<gene>
    <name evidence="2" type="ORF">GNF76_00455</name>
</gene>
<proteinExistence type="predicted"/>
<dbReference type="Proteomes" id="UP000438196">
    <property type="component" value="Unassembled WGS sequence"/>
</dbReference>
<dbReference type="InterPro" id="IPR046673">
    <property type="entry name" value="ToxA_N"/>
</dbReference>
<feature type="domain" description="Dermonecrotic toxin N-terminal" evidence="1">
    <location>
        <begin position="523"/>
        <end position="735"/>
    </location>
</feature>
<sequence length="1395" mass="155259">MHTSLPPSQEQQDSDLKQIQAATLAAHPLQPVTLPVVPPTQLSIDNQQAHLIRELGNLNTRTDDLMHEQPSLEAVYQQKLAEIFPELPRPINPNSVFYSRYRVDNEGQKQLLSCEPLGPLLKKIRAPGGEAYLTETGAFYRERNTLEADKSLSATASPATLASVLEIAITMSLNEFWGDREDEQPNTEEQLVALRRQVLAHQLALRTVDGTLSAAGRTLADNLLKYPDAAAREKAFTAGNRPGVYRLTLEDGSEFAAAFILNATGGASPAGNVMLYSPGEGFEEYENLSRLNETVAARLRDGGSAGKLLASSLPATTRAQRGGLPVLAVRPPPIDADVIADSVRSLRIRQHFRIREALRGETLPVTGELDLAADLTPQLDACIALAARNLRLVEPHEPGWLAAASPVDQARYRQLEKAMIDSNEVLIPLLEKISTLTSFSEIETHKALKIQKPAYADVHIAPYRSLVHLRLTATLAFEVRGYRDEETEVVYISEDPKIDIPQFLKNPSLKRGSWKTTTIVDLRTLGSYTRRNVDPWSVHEVHRTISATADIIDFSGKKRGRLDNADLRALAQQANIAEKYETYLKSAFSQSGNGGTFATAWQRAHTVKMNKDALESRLNPAAYNLFVFKTPGSGFDWIQSITEHPDSATRPKVSGFEIEGNLLVMGSALEEGQGGQVINGVSVIQRKGTGTHGVSVLYTPDAPDGVPFRELVDGLAELDTLKTKPEWRTYLTQRMATNDAQELARIFSDTRSVHRYALIPITGNFQAYLYSAQLGFQLARADYRSRSNEEISRESTVNAFMFAAEVADFLIDLVPAKAVLSFLRRGIIRALHKAQKLGHLIPGLVNKVSGGRKAGIAIGKISIRPLEPAWVNVAEYRLPKQIDPLFDVELFAQTNNYTLSRSAGRAPSFIDTRNNQFIAMRDERGRYHLYSSYQYEGARYIKDPAANKVDFMVVPDDAKSWKPRFERRLRGGGPVWSALRPLTAAQQVDNDLIAALRVYSTEEEIPRFIEDLVKLSNPQKKRLLDTARQQLDVNIDEATFRRIVSDPRGLSQTAKTKLRDSLLTLQSDMNIFVHINKSTNFSLPLTPEDIDKLHIRIKRIIGKNDDFSKSIRASIGLSDPETGARLVGYAFTQKHINSLTKFDQKHKLSTWPIESLNNFLNEKGRQQILNKIAADKKITRQEALDLLLESPEIQDTLEKFRAEKFIEQLRQLGVDSFSEDFKKSGVPYIALSRGKPTGSDSGVKMVDSVTVTNFERNITQFSSPLEFVSPRAQTHRIERPVLAPDIPAVPTQTAVRAPTTNIVKLDDLAETQIPLLPDNARAKIEDIIQDIQAGRVTRKKIGKYTYVDLPQVEIGAGRGRWRAAFEKAGKDGENDIFILRGIIDYHASKPVAWGM</sequence>
<comment type="caution">
    <text evidence="2">The sequence shown here is derived from an EMBL/GenBank/DDBJ whole genome shotgun (WGS) entry which is preliminary data.</text>
</comment>
<evidence type="ECO:0000313" key="2">
    <source>
        <dbReference type="EMBL" id="MUF02782.1"/>
    </source>
</evidence>
<dbReference type="EMBL" id="WNNK01000001">
    <property type="protein sequence ID" value="MUF02782.1"/>
    <property type="molecule type" value="Genomic_DNA"/>
</dbReference>
<dbReference type="RefSeq" id="WP_155581231.1">
    <property type="nucleotide sequence ID" value="NZ_JBHSTH010000004.1"/>
</dbReference>
<name>A0A6I3W6I5_9PSED</name>
<evidence type="ECO:0000259" key="1">
    <source>
        <dbReference type="Pfam" id="PF20178"/>
    </source>
</evidence>
<keyword evidence="3" id="KW-1185">Reference proteome</keyword>
<organism evidence="2 3">
    <name type="scientific">Pseudomonas spelaei</name>
    <dbReference type="NCBI Taxonomy" id="1055469"/>
    <lineage>
        <taxon>Bacteria</taxon>
        <taxon>Pseudomonadati</taxon>
        <taxon>Pseudomonadota</taxon>
        <taxon>Gammaproteobacteria</taxon>
        <taxon>Pseudomonadales</taxon>
        <taxon>Pseudomonadaceae</taxon>
        <taxon>Pseudomonas</taxon>
    </lineage>
</organism>
<dbReference type="OrthoDB" id="7011165at2"/>
<evidence type="ECO:0000313" key="3">
    <source>
        <dbReference type="Proteomes" id="UP000438196"/>
    </source>
</evidence>
<reference evidence="2 3" key="1">
    <citation type="submission" date="2019-11" db="EMBL/GenBank/DDBJ databases">
        <title>Pseudomonas karstica sp. nov. and Pseudomonas spelaei sp. nov. from karst caves.</title>
        <authorList>
            <person name="Zeman M."/>
        </authorList>
    </citation>
    <scope>NUCLEOTIDE SEQUENCE [LARGE SCALE GENOMIC DNA]</scope>
    <source>
        <strain evidence="2 3">CCM 7893</strain>
    </source>
</reference>